<dbReference type="Pfam" id="PF00128">
    <property type="entry name" value="Alpha-amylase"/>
    <property type="match status" value="1"/>
</dbReference>
<keyword evidence="1 4" id="KW-0378">Hydrolase</keyword>
<keyword evidence="2" id="KW-0326">Glycosidase</keyword>
<evidence type="ECO:0000313" key="4">
    <source>
        <dbReference type="EMBL" id="NHN25910.1"/>
    </source>
</evidence>
<dbReference type="InterPro" id="IPR045857">
    <property type="entry name" value="O16G_dom_2"/>
</dbReference>
<protein>
    <submittedName>
        <fullName evidence="4">Glycoside hydrolase family 13 protein</fullName>
    </submittedName>
</protein>
<reference evidence="4 5" key="2">
    <citation type="submission" date="2019-05" db="EMBL/GenBank/DDBJ databases">
        <authorList>
            <person name="Lianzixin W."/>
        </authorList>
    </citation>
    <scope>NUCLEOTIDE SEQUENCE [LARGE SCALE GENOMIC DNA]</scope>
    <source>
        <strain evidence="4 5">EC11</strain>
    </source>
</reference>
<evidence type="ECO:0000256" key="1">
    <source>
        <dbReference type="ARBA" id="ARBA00022801"/>
    </source>
</evidence>
<reference evidence="5" key="1">
    <citation type="submission" date="2019-05" db="EMBL/GenBank/DDBJ databases">
        <title>Flavobacterium profundi sp. nov., isolated from a deep-sea seamount.</title>
        <authorList>
            <person name="Zhang D.-C."/>
        </authorList>
    </citation>
    <scope>NUCLEOTIDE SEQUENCE [LARGE SCALE GENOMIC DNA]</scope>
    <source>
        <strain evidence="5">EC11</strain>
    </source>
</reference>
<dbReference type="Proteomes" id="UP000817854">
    <property type="component" value="Unassembled WGS sequence"/>
</dbReference>
<keyword evidence="5" id="KW-1185">Reference proteome</keyword>
<dbReference type="SUPFAM" id="SSF51445">
    <property type="entry name" value="(Trans)glycosidases"/>
    <property type="match status" value="1"/>
</dbReference>
<dbReference type="EMBL" id="VEVQ02000005">
    <property type="protein sequence ID" value="NHN25910.1"/>
    <property type="molecule type" value="Genomic_DNA"/>
</dbReference>
<dbReference type="Gene3D" id="3.20.20.80">
    <property type="entry name" value="Glycosidases"/>
    <property type="match status" value="1"/>
</dbReference>
<reference evidence="4 5" key="3">
    <citation type="submission" date="2020-02" db="EMBL/GenBank/DDBJ databases">
        <title>Flavobacterium profundi sp. nov., isolated from a deep-sea seamount.</title>
        <authorList>
            <person name="Zhang D.-C."/>
        </authorList>
    </citation>
    <scope>NUCLEOTIDE SEQUENCE [LARGE SCALE GENOMIC DNA]</scope>
    <source>
        <strain evidence="4 5">EC11</strain>
    </source>
</reference>
<dbReference type="PANTHER" id="PTHR10357:SF210">
    <property type="entry name" value="MALTODEXTRIN GLUCOSIDASE"/>
    <property type="match status" value="1"/>
</dbReference>
<accession>A0ABX0IQ23</accession>
<dbReference type="GO" id="GO:0016787">
    <property type="term" value="F:hydrolase activity"/>
    <property type="evidence" value="ECO:0007669"/>
    <property type="project" value="UniProtKB-KW"/>
</dbReference>
<evidence type="ECO:0000259" key="3">
    <source>
        <dbReference type="SMART" id="SM00642"/>
    </source>
</evidence>
<dbReference type="PANTHER" id="PTHR10357">
    <property type="entry name" value="ALPHA-AMYLASE FAMILY MEMBER"/>
    <property type="match status" value="1"/>
</dbReference>
<comment type="caution">
    <text evidence="4">The sequence shown here is derived from an EMBL/GenBank/DDBJ whole genome shotgun (WGS) entry which is preliminary data.</text>
</comment>
<proteinExistence type="predicted"/>
<gene>
    <name evidence="4" type="ORF">FIA58_009510</name>
</gene>
<dbReference type="Gene3D" id="3.90.400.10">
    <property type="entry name" value="Oligo-1,6-glucosidase, Domain 2"/>
    <property type="match status" value="1"/>
</dbReference>
<feature type="domain" description="Glycosyl hydrolase family 13 catalytic" evidence="3">
    <location>
        <begin position="212"/>
        <end position="571"/>
    </location>
</feature>
<dbReference type="RefSeq" id="WP_140962247.1">
    <property type="nucleotide sequence ID" value="NZ_VEVQ02000005.1"/>
</dbReference>
<dbReference type="InterPro" id="IPR017853">
    <property type="entry name" value="GH"/>
</dbReference>
<evidence type="ECO:0000256" key="2">
    <source>
        <dbReference type="ARBA" id="ARBA00023295"/>
    </source>
</evidence>
<sequence>MKKELLYTSSDRSVRKVHVGFFPVKGRYFREEMKNRGNGCFELTVDLPKGKSFLHYFLNENFDQPINNIGNMISQYDSHMRSPIILETELFCPIQFENSSNFISHIKDNLWEIRAITHQNWIEGVAILIESKEYQLLKHFQHKNKSYWSCRIKLDVNEISFCIKIFNSTQIKYLHENNSLKDEIRPNSFLFLNLFNQIEDSINVPQFRSGYQIFPDRFFKAGNTSLNYELKEWGDEPDYYTFFGGNLQGIIKNLNYVSDMGVEFIYLNPIFLSGSNHRYDCKDYMKIDPLLGNETDFRELVNGIRERNMKLILDVSLNHCSTNFFAFKDLCINQEKSKYLDWFEVEQFPLYTDNSFHYSSWHGYKELPQFNLHNKEVQDYFLKVARYWTEGFLIDGWRLDVCTEMPDAFIKAFVKETKKVNSNAIIIAESWHNNISVFSSDCKVDGLTNFSLYIDALIPFFVNENISLSMLVSKVLELNHKNSFKVNQSSWTFLSNHDLPRFFSIIKDRTNYLLAYTFLFALPGTPVIYYGEEIEMEGLGDPFNRRCIKYPFKDGKNDSLYNLLAELNKIKNKHKEIFDFGTLTFSEVIHHDKQLILQRSFESKSIFFCFNFDEKKHEFDFFSNTKININRQIPSKSCEVIFYDELSNTELSYKIHL</sequence>
<dbReference type="InterPro" id="IPR006047">
    <property type="entry name" value="GH13_cat_dom"/>
</dbReference>
<dbReference type="CDD" id="cd11338">
    <property type="entry name" value="AmyAc_CMD"/>
    <property type="match status" value="1"/>
</dbReference>
<organism evidence="4 5">
    <name type="scientific">Flavobacterium jejuense</name>
    <dbReference type="NCBI Taxonomy" id="1544455"/>
    <lineage>
        <taxon>Bacteria</taxon>
        <taxon>Pseudomonadati</taxon>
        <taxon>Bacteroidota</taxon>
        <taxon>Flavobacteriia</taxon>
        <taxon>Flavobacteriales</taxon>
        <taxon>Flavobacteriaceae</taxon>
        <taxon>Flavobacterium</taxon>
    </lineage>
</organism>
<name>A0ABX0IQ23_9FLAO</name>
<evidence type="ECO:0000313" key="5">
    <source>
        <dbReference type="Proteomes" id="UP000817854"/>
    </source>
</evidence>
<dbReference type="SMART" id="SM00642">
    <property type="entry name" value="Aamy"/>
    <property type="match status" value="1"/>
</dbReference>